<dbReference type="EMBL" id="LIAE01009600">
    <property type="protein sequence ID" value="PAV69092.1"/>
    <property type="molecule type" value="Genomic_DNA"/>
</dbReference>
<keyword evidence="2" id="KW-1185">Reference proteome</keyword>
<evidence type="ECO:0000313" key="2">
    <source>
        <dbReference type="Proteomes" id="UP000218231"/>
    </source>
</evidence>
<name>A0A2A2K5D1_9BILA</name>
<sequence length="781" mass="83533">MIAEICSAVSSSLATPQATITALARAKTARQALAVNAVASASVAISSATASCKVEMRSVAYRTNSACLWAPDWRSALPLATWSITQALPFQMQLAQPGPGLRLTVGGAIHRYASMIDHLVPVLAVLRDDGGETGLQLRRLYGIAMGRYQPDSGFERAGIGRAGSEKLTTGRVDVAHQGGNDTGLLPPSGGDSLVELHRSHCALIDLIGPVERPGFVAAADAGDEAVGMGRRRVGVDCVHAIAHLITEHGVTATGDHCRSDTFSHQQGHVRVGACGRSGPGVGVLEVLAGLVGEQRPTRVNIAAVRPTTVEIATVVRQVERRRAITGAKLGTDDREQARIGHARNRSTVTLQPTRWWHAHREVGDMAGSQASNGIDLLDGGLLRQLVDHRGSKVRIVADRGRQFVELVQRGRCRTNQGRNRLRYGIRGFRPGEDFVLGIGVGDAVIRHGGRIARRNHTTILIDLHAPIRTLSYTSAAKRHLERQGRHTQCDRCIGDQLPTAVAIDRALLHQHQQARCDLGIGIGIAAANPGTCTDLVQAVVLGCCLIFHQYPGPSQQRDPINGLQPIQSDGTGGGSLHRILEVLPGQLLSDPFTGSEDNRRIDLQLYQAGGADDQVQAYHLGTARALAKQRFVGGCAVGHGDHVAVSVVQRDFADPTPSYFCGDDLLGDDHRTVLVVHLELIQRCATPFVDQAGIDCVFPATASDRTADDEVRGRRWVDVEFIAVLQRAAQVEGATAFEADHQAGQVAADRSGIVDLRRQFVANVPGTPAGCVCHHSSTSIR</sequence>
<accession>A0A2A2K5D1</accession>
<reference evidence="1 2" key="1">
    <citation type="journal article" date="2017" name="Curr. Biol.">
        <title>Genome architecture and evolution of a unichromosomal asexual nematode.</title>
        <authorList>
            <person name="Fradin H."/>
            <person name="Zegar C."/>
            <person name="Gutwein M."/>
            <person name="Lucas J."/>
            <person name="Kovtun M."/>
            <person name="Corcoran D."/>
            <person name="Baugh L.R."/>
            <person name="Kiontke K."/>
            <person name="Gunsalus K."/>
            <person name="Fitch D.H."/>
            <person name="Piano F."/>
        </authorList>
    </citation>
    <scope>NUCLEOTIDE SEQUENCE [LARGE SCALE GENOMIC DNA]</scope>
    <source>
        <strain evidence="1">PF1309</strain>
    </source>
</reference>
<proteinExistence type="predicted"/>
<protein>
    <submittedName>
        <fullName evidence="1">Uncharacterized protein</fullName>
    </submittedName>
</protein>
<comment type="caution">
    <text evidence="1">The sequence shown here is derived from an EMBL/GenBank/DDBJ whole genome shotgun (WGS) entry which is preliminary data.</text>
</comment>
<evidence type="ECO:0000313" key="1">
    <source>
        <dbReference type="EMBL" id="PAV69092.1"/>
    </source>
</evidence>
<gene>
    <name evidence="1" type="ORF">WR25_05797</name>
</gene>
<organism evidence="1 2">
    <name type="scientific">Diploscapter pachys</name>
    <dbReference type="NCBI Taxonomy" id="2018661"/>
    <lineage>
        <taxon>Eukaryota</taxon>
        <taxon>Metazoa</taxon>
        <taxon>Ecdysozoa</taxon>
        <taxon>Nematoda</taxon>
        <taxon>Chromadorea</taxon>
        <taxon>Rhabditida</taxon>
        <taxon>Rhabditina</taxon>
        <taxon>Rhabditomorpha</taxon>
        <taxon>Rhabditoidea</taxon>
        <taxon>Rhabditidae</taxon>
        <taxon>Diploscapter</taxon>
    </lineage>
</organism>
<dbReference type="Proteomes" id="UP000218231">
    <property type="component" value="Unassembled WGS sequence"/>
</dbReference>
<dbReference type="AlphaFoldDB" id="A0A2A2K5D1"/>